<evidence type="ECO:0000313" key="2">
    <source>
        <dbReference type="EMBL" id="KAF2126662.1"/>
    </source>
</evidence>
<dbReference type="RefSeq" id="XP_033521054.1">
    <property type="nucleotide sequence ID" value="XM_033664198.1"/>
</dbReference>
<dbReference type="PANTHER" id="PTHR24148">
    <property type="entry name" value="ANKYRIN REPEAT DOMAIN-CONTAINING PROTEIN 39 HOMOLOG-RELATED"/>
    <property type="match status" value="1"/>
</dbReference>
<dbReference type="OrthoDB" id="3773119at2759"/>
<dbReference type="InterPro" id="IPR010730">
    <property type="entry name" value="HET"/>
</dbReference>
<feature type="non-terminal residue" evidence="2">
    <location>
        <position position="137"/>
    </location>
</feature>
<feature type="domain" description="Heterokaryon incompatibility" evidence="1">
    <location>
        <begin position="55"/>
        <end position="136"/>
    </location>
</feature>
<reference evidence="2" key="1">
    <citation type="journal article" date="2020" name="Stud. Mycol.">
        <title>101 Dothideomycetes genomes: a test case for predicting lifestyles and emergence of pathogens.</title>
        <authorList>
            <person name="Haridas S."/>
            <person name="Albert R."/>
            <person name="Binder M."/>
            <person name="Bloem J."/>
            <person name="Labutti K."/>
            <person name="Salamov A."/>
            <person name="Andreopoulos B."/>
            <person name="Baker S."/>
            <person name="Barry K."/>
            <person name="Bills G."/>
            <person name="Bluhm B."/>
            <person name="Cannon C."/>
            <person name="Castanera R."/>
            <person name="Culley D."/>
            <person name="Daum C."/>
            <person name="Ezra D."/>
            <person name="Gonzalez J."/>
            <person name="Henrissat B."/>
            <person name="Kuo A."/>
            <person name="Liang C."/>
            <person name="Lipzen A."/>
            <person name="Lutzoni F."/>
            <person name="Magnuson J."/>
            <person name="Mondo S."/>
            <person name="Nolan M."/>
            <person name="Ohm R."/>
            <person name="Pangilinan J."/>
            <person name="Park H.-J."/>
            <person name="Ramirez L."/>
            <person name="Alfaro M."/>
            <person name="Sun H."/>
            <person name="Tritt A."/>
            <person name="Yoshinaga Y."/>
            <person name="Zwiers L.-H."/>
            <person name="Turgeon B."/>
            <person name="Goodwin S."/>
            <person name="Spatafora J."/>
            <person name="Crous P."/>
            <person name="Grigoriev I."/>
        </authorList>
    </citation>
    <scope>NUCLEOTIDE SEQUENCE</scope>
    <source>
        <strain evidence="2">CBS 119687</strain>
    </source>
</reference>
<dbReference type="PANTHER" id="PTHR24148:SF73">
    <property type="entry name" value="HET DOMAIN PROTEIN (AFU_ORTHOLOGUE AFUA_8G01020)"/>
    <property type="match status" value="1"/>
</dbReference>
<proteinExistence type="predicted"/>
<protein>
    <submittedName>
        <fullName evidence="2">HET-domain-containing protein</fullName>
    </submittedName>
</protein>
<organism evidence="2 3">
    <name type="scientific">Dothidotthia symphoricarpi CBS 119687</name>
    <dbReference type="NCBI Taxonomy" id="1392245"/>
    <lineage>
        <taxon>Eukaryota</taxon>
        <taxon>Fungi</taxon>
        <taxon>Dikarya</taxon>
        <taxon>Ascomycota</taxon>
        <taxon>Pezizomycotina</taxon>
        <taxon>Dothideomycetes</taxon>
        <taxon>Pleosporomycetidae</taxon>
        <taxon>Pleosporales</taxon>
        <taxon>Dothidotthiaceae</taxon>
        <taxon>Dothidotthia</taxon>
    </lineage>
</organism>
<dbReference type="Proteomes" id="UP000799771">
    <property type="component" value="Unassembled WGS sequence"/>
</dbReference>
<dbReference type="GeneID" id="54404630"/>
<sequence>MTTFSEPDIAINQFEHDPLPDPKAYFRLLEIQQAGLGEHAVCQLTTWLIEDAPPYTAISYTWGDSTSTTTVSINGAQMPVRANCEYVLRQAYASKTSLYYWIDAICIDQTGNHEKNHQVAMMGQLYKRAAHVLACIG</sequence>
<evidence type="ECO:0000313" key="3">
    <source>
        <dbReference type="Proteomes" id="UP000799771"/>
    </source>
</evidence>
<dbReference type="Pfam" id="PF06985">
    <property type="entry name" value="HET"/>
    <property type="match status" value="1"/>
</dbReference>
<dbReference type="EMBL" id="ML977513">
    <property type="protein sequence ID" value="KAF2126662.1"/>
    <property type="molecule type" value="Genomic_DNA"/>
</dbReference>
<name>A0A6A6A3S0_9PLEO</name>
<dbReference type="InterPro" id="IPR052895">
    <property type="entry name" value="HetReg/Transcr_Mod"/>
</dbReference>
<accession>A0A6A6A3S0</accession>
<evidence type="ECO:0000259" key="1">
    <source>
        <dbReference type="Pfam" id="PF06985"/>
    </source>
</evidence>
<keyword evidence="3" id="KW-1185">Reference proteome</keyword>
<dbReference type="AlphaFoldDB" id="A0A6A6A3S0"/>
<gene>
    <name evidence="2" type="ORF">P153DRAFT_297996</name>
</gene>